<protein>
    <recommendedName>
        <fullName evidence="1">Helix-turn-helix domain-containing protein</fullName>
    </recommendedName>
</protein>
<dbReference type="InterPro" id="IPR058912">
    <property type="entry name" value="HTH_animal"/>
</dbReference>
<reference evidence="3" key="1">
    <citation type="journal article" date="2016" name="Nature">
        <title>Genome evolution in the allotetraploid frog Xenopus laevis.</title>
        <authorList>
            <person name="Session A.M."/>
            <person name="Uno Y."/>
            <person name="Kwon T."/>
            <person name="Chapman J.A."/>
            <person name="Toyoda A."/>
            <person name="Takahashi S."/>
            <person name="Fukui A."/>
            <person name="Hikosaka A."/>
            <person name="Suzuki A."/>
            <person name="Kondo M."/>
            <person name="van Heeringen S.J."/>
            <person name="Quigley I."/>
            <person name="Heinz S."/>
            <person name="Ogino H."/>
            <person name="Ochi H."/>
            <person name="Hellsten U."/>
            <person name="Lyons J.B."/>
            <person name="Simakov O."/>
            <person name="Putnam N."/>
            <person name="Stites J."/>
            <person name="Kuroki Y."/>
            <person name="Tanaka T."/>
            <person name="Michiue T."/>
            <person name="Watanabe M."/>
            <person name="Bogdanovic O."/>
            <person name="Lister R."/>
            <person name="Georgiou G."/>
            <person name="Paranjpe S.S."/>
            <person name="van Kruijsbergen I."/>
            <person name="Shu S."/>
            <person name="Carlson J."/>
            <person name="Kinoshita T."/>
            <person name="Ohta Y."/>
            <person name="Mawaribuchi S."/>
            <person name="Jenkins J."/>
            <person name="Grimwood J."/>
            <person name="Schmutz J."/>
            <person name="Mitros T."/>
            <person name="Mozaffari S.V."/>
            <person name="Suzuki Y."/>
            <person name="Haramoto Y."/>
            <person name="Yamamoto T.S."/>
            <person name="Takagi C."/>
            <person name="Heald R."/>
            <person name="Miller K."/>
            <person name="Haudenschild C."/>
            <person name="Kitzman J."/>
            <person name="Nakayama T."/>
            <person name="Izutsu Y."/>
            <person name="Robert J."/>
            <person name="Fortriede J."/>
            <person name="Burns K."/>
            <person name="Lotay V."/>
            <person name="Karimi K."/>
            <person name="Yasuoka Y."/>
            <person name="Dichmann D.S."/>
            <person name="Flajnik M.F."/>
            <person name="Houston D.W."/>
            <person name="Shendure J."/>
            <person name="DuPasquier L."/>
            <person name="Vize P.D."/>
            <person name="Zorn A.M."/>
            <person name="Ito M."/>
            <person name="Marcotte E.M."/>
            <person name="Wallingford J.B."/>
            <person name="Ito Y."/>
            <person name="Asashima M."/>
            <person name="Ueno N."/>
            <person name="Matsuda Y."/>
            <person name="Veenstra G.J."/>
            <person name="Fujiyama A."/>
            <person name="Harland R.M."/>
            <person name="Taira M."/>
            <person name="Rokhsar D.S."/>
        </authorList>
    </citation>
    <scope>NUCLEOTIDE SEQUENCE [LARGE SCALE GENOMIC DNA]</scope>
    <source>
        <strain evidence="3">J</strain>
    </source>
</reference>
<dbReference type="Proteomes" id="UP000694892">
    <property type="component" value="Chromosome 8S"/>
</dbReference>
<organism evidence="2 3">
    <name type="scientific">Xenopus laevis</name>
    <name type="common">African clawed frog</name>
    <dbReference type="NCBI Taxonomy" id="8355"/>
    <lineage>
        <taxon>Eukaryota</taxon>
        <taxon>Metazoa</taxon>
        <taxon>Chordata</taxon>
        <taxon>Craniata</taxon>
        <taxon>Vertebrata</taxon>
        <taxon>Euteleostomi</taxon>
        <taxon>Amphibia</taxon>
        <taxon>Batrachia</taxon>
        <taxon>Anura</taxon>
        <taxon>Pipoidea</taxon>
        <taxon>Pipidae</taxon>
        <taxon>Xenopodinae</taxon>
        <taxon>Xenopus</taxon>
        <taxon>Xenopus</taxon>
    </lineage>
</organism>
<name>A0A974C477_XENLA</name>
<evidence type="ECO:0000313" key="3">
    <source>
        <dbReference type="Proteomes" id="UP000694892"/>
    </source>
</evidence>
<dbReference type="Pfam" id="PF26215">
    <property type="entry name" value="HTH_animal"/>
    <property type="match status" value="1"/>
</dbReference>
<gene>
    <name evidence="2" type="ORF">XELAEV_18042121mg</name>
</gene>
<dbReference type="EMBL" id="CM004481">
    <property type="protein sequence ID" value="OCT65871.1"/>
    <property type="molecule type" value="Genomic_DNA"/>
</dbReference>
<feature type="domain" description="Helix-turn-helix" evidence="1">
    <location>
        <begin position="92"/>
        <end position="151"/>
    </location>
</feature>
<sequence>MNWPFGKEVNTTAPFTQYITGFYRFVDDILVLWDGPEVAFMEMITQANKAHPTIKFTTETGGHCISFLDVTITIANGNISTSLYRKNTEKNYILLASSFHAPKIIRAIPKGQFIRARRITSVDDHYIKAVDTLKHRFLKRGYKPRNIENCVKEVGTIPRNELLKYKPKERKDIFPFVSQYNAQSKQIERIVHKFWPLLQQEKTLRGPLAKPPIFSYKKGRSLRDKLCPSEINPPRLKGATRFLGQPKMGTFACLNCNCCSSIIKGDTLRHPANGTQSQLRWAILEVISPLQRGGNPKKKILQREAYWIKKLDTMYPKGMNDRWSVKCFL</sequence>
<evidence type="ECO:0000313" key="2">
    <source>
        <dbReference type="EMBL" id="OCT65871.1"/>
    </source>
</evidence>
<evidence type="ECO:0000259" key="1">
    <source>
        <dbReference type="Pfam" id="PF26215"/>
    </source>
</evidence>
<proteinExistence type="predicted"/>
<accession>A0A974C477</accession>
<dbReference type="PANTHER" id="PTHR21301:SF12">
    <property type="match status" value="1"/>
</dbReference>
<dbReference type="AlphaFoldDB" id="A0A974C477"/>
<dbReference type="PANTHER" id="PTHR21301">
    <property type="entry name" value="REVERSE TRANSCRIPTASE"/>
    <property type="match status" value="1"/>
</dbReference>